<keyword evidence="6" id="KW-1003">Cell membrane</keyword>
<evidence type="ECO:0000256" key="4">
    <source>
        <dbReference type="ARBA" id="ARBA00022989"/>
    </source>
</evidence>
<evidence type="ECO:0000256" key="5">
    <source>
        <dbReference type="ARBA" id="ARBA00023136"/>
    </source>
</evidence>
<dbReference type="PANTHER" id="PTHR23427">
    <property type="entry name" value="SURFEIT LOCUS PROTEIN"/>
    <property type="match status" value="1"/>
</dbReference>
<gene>
    <name evidence="7" type="ORF">JHX87_07980</name>
</gene>
<keyword evidence="8" id="KW-1185">Reference proteome</keyword>
<keyword evidence="5 6" id="KW-0472">Membrane</keyword>
<dbReference type="PANTHER" id="PTHR23427:SF2">
    <property type="entry name" value="SURFEIT LOCUS PROTEIN 1"/>
    <property type="match status" value="1"/>
</dbReference>
<dbReference type="Proteomes" id="UP001219349">
    <property type="component" value="Chromosome"/>
</dbReference>
<dbReference type="Pfam" id="PF02104">
    <property type="entry name" value="SURF1"/>
    <property type="match status" value="1"/>
</dbReference>
<dbReference type="PROSITE" id="PS50895">
    <property type="entry name" value="SURF1"/>
    <property type="match status" value="1"/>
</dbReference>
<organism evidence="7 8">
    <name type="scientific">Paracoccus fistulariae</name>
    <dbReference type="NCBI Taxonomy" id="658446"/>
    <lineage>
        <taxon>Bacteria</taxon>
        <taxon>Pseudomonadati</taxon>
        <taxon>Pseudomonadota</taxon>
        <taxon>Alphaproteobacteria</taxon>
        <taxon>Rhodobacterales</taxon>
        <taxon>Paracoccaceae</taxon>
        <taxon>Paracoccus</taxon>
    </lineage>
</organism>
<evidence type="ECO:0000256" key="3">
    <source>
        <dbReference type="ARBA" id="ARBA00022692"/>
    </source>
</evidence>
<sequence length="232" mass="25362">MRGHAVFVTCAALATALFLGLGIWQVQRLGWKLDLIARVDARVTQDPVAAPGPADWAGLTPENAEYLPVQVSGRYVPDQDRLVQAVTERGAGFWVMTPLVADQGWTVLVNRGFVAADRRDDRPLPMGKVTVTGLLRMSQPDGAFLRDNDPAAGRWYSRDTAAMARQAGIQNAAPYFIDAQRISDAQPIGGLTIISFRNPHLSYALTWFAMAIGTIALTVFALRRTTRDPSEI</sequence>
<evidence type="ECO:0000313" key="7">
    <source>
        <dbReference type="EMBL" id="WCR08993.1"/>
    </source>
</evidence>
<keyword evidence="3 6" id="KW-0812">Transmembrane</keyword>
<feature type="transmembrane region" description="Helical" evidence="6">
    <location>
        <begin position="201"/>
        <end position="222"/>
    </location>
</feature>
<proteinExistence type="inferred from homology"/>
<evidence type="ECO:0000256" key="6">
    <source>
        <dbReference type="RuleBase" id="RU363076"/>
    </source>
</evidence>
<protein>
    <recommendedName>
        <fullName evidence="6">SURF1-like protein</fullName>
    </recommendedName>
</protein>
<dbReference type="CDD" id="cd06662">
    <property type="entry name" value="SURF1"/>
    <property type="match status" value="1"/>
</dbReference>
<dbReference type="InterPro" id="IPR002994">
    <property type="entry name" value="Surf1/Shy1"/>
</dbReference>
<keyword evidence="4 6" id="KW-1133">Transmembrane helix</keyword>
<comment type="similarity">
    <text evidence="2 6">Belongs to the SURF1 family.</text>
</comment>
<comment type="subcellular location">
    <subcellularLocation>
        <location evidence="6">Cell membrane</location>
        <topology evidence="6">Multi-pass membrane protein</topology>
    </subcellularLocation>
    <subcellularLocation>
        <location evidence="1">Membrane</location>
    </subcellularLocation>
</comment>
<dbReference type="InterPro" id="IPR045214">
    <property type="entry name" value="Surf1/Surf4"/>
</dbReference>
<reference evidence="7 8" key="1">
    <citation type="submission" date="2021-01" db="EMBL/GenBank/DDBJ databases">
        <title>Biogeographic distribution of Paracoccus.</title>
        <authorList>
            <person name="Hollensteiner J."/>
            <person name="Leineberger J."/>
            <person name="Brinkhoff T."/>
            <person name="Daniel R."/>
        </authorList>
    </citation>
    <scope>NUCLEOTIDE SEQUENCE [LARGE SCALE GENOMIC DNA]</scope>
    <source>
        <strain evidence="7 8">KCTC 22803</strain>
    </source>
</reference>
<dbReference type="EMBL" id="CP067136">
    <property type="protein sequence ID" value="WCR08993.1"/>
    <property type="molecule type" value="Genomic_DNA"/>
</dbReference>
<evidence type="ECO:0000256" key="2">
    <source>
        <dbReference type="ARBA" id="ARBA00007165"/>
    </source>
</evidence>
<evidence type="ECO:0000313" key="8">
    <source>
        <dbReference type="Proteomes" id="UP001219349"/>
    </source>
</evidence>
<accession>A0ABY7SR51</accession>
<name>A0ABY7SR51_9RHOB</name>
<evidence type="ECO:0000256" key="1">
    <source>
        <dbReference type="ARBA" id="ARBA00004370"/>
    </source>
</evidence>
<comment type="caution">
    <text evidence="6">Lacks conserved residue(s) required for the propagation of feature annotation.</text>
</comment>